<dbReference type="PROSITE" id="PS51186">
    <property type="entry name" value="GNAT"/>
    <property type="match status" value="1"/>
</dbReference>
<protein>
    <submittedName>
        <fullName evidence="1">Uncharacterized protein</fullName>
    </submittedName>
</protein>
<dbReference type="Gene3D" id="3.40.630.30">
    <property type="match status" value="1"/>
</dbReference>
<dbReference type="InterPro" id="IPR016181">
    <property type="entry name" value="Acyl_CoA_acyltransferase"/>
</dbReference>
<name>A0A1S8MER8_9CLOT</name>
<dbReference type="InterPro" id="IPR000182">
    <property type="entry name" value="GNAT_dom"/>
</dbReference>
<dbReference type="GO" id="GO:0016747">
    <property type="term" value="F:acyltransferase activity, transferring groups other than amino-acyl groups"/>
    <property type="evidence" value="ECO:0007669"/>
    <property type="project" value="InterPro"/>
</dbReference>
<accession>A0A1S8MER8</accession>
<sequence length="170" mass="19891">MIFKGKDFYVDLLEDEDLKEVVLVYNSNKNFLMKHIGKGSVTEEWILGEIKCMRELHFYPCKIVDKANMKLVGVMDFKIDKESYLSLLMLNSTYKNRGLGKLVYEGFEKYVKEKGSLGIRIDVVCEYDNKVLSFWKRNGFMEIENVKLKWTSKALPAVVMRKSFDASMHF</sequence>
<dbReference type="EMBL" id="CP096983">
    <property type="protein sequence ID" value="URZ12478.1"/>
    <property type="molecule type" value="Genomic_DNA"/>
</dbReference>
<dbReference type="STRING" id="84029.CROST_27730"/>
<proteinExistence type="predicted"/>
<keyword evidence="2" id="KW-1185">Reference proteome</keyword>
<reference evidence="1 2" key="1">
    <citation type="submission" date="2022-04" db="EMBL/GenBank/DDBJ databases">
        <title>Genome sequence of C. roseum typestrain.</title>
        <authorList>
            <person name="Poehlein A."/>
            <person name="Schoch T."/>
            <person name="Duerre P."/>
            <person name="Daniel R."/>
        </authorList>
    </citation>
    <scope>NUCLEOTIDE SEQUENCE [LARGE SCALE GENOMIC DNA]</scope>
    <source>
        <strain evidence="1 2">DSM 7320</strain>
    </source>
</reference>
<dbReference type="KEGG" id="crw:CROST_032000"/>
<dbReference type="SUPFAM" id="SSF55729">
    <property type="entry name" value="Acyl-CoA N-acyltransferases (Nat)"/>
    <property type="match status" value="1"/>
</dbReference>
<evidence type="ECO:0000313" key="1">
    <source>
        <dbReference type="EMBL" id="URZ12478.1"/>
    </source>
</evidence>
<dbReference type="AlphaFoldDB" id="A0A1S8MER8"/>
<dbReference type="RefSeq" id="WP_077832639.1">
    <property type="nucleotide sequence ID" value="NZ_CP096983.1"/>
</dbReference>
<gene>
    <name evidence="1" type="ORF">CROST_032000</name>
</gene>
<evidence type="ECO:0000313" key="2">
    <source>
        <dbReference type="Proteomes" id="UP000190951"/>
    </source>
</evidence>
<dbReference type="Pfam" id="PF00583">
    <property type="entry name" value="Acetyltransf_1"/>
    <property type="match status" value="1"/>
</dbReference>
<organism evidence="1 2">
    <name type="scientific">Clostridium felsineum</name>
    <dbReference type="NCBI Taxonomy" id="36839"/>
    <lineage>
        <taxon>Bacteria</taxon>
        <taxon>Bacillati</taxon>
        <taxon>Bacillota</taxon>
        <taxon>Clostridia</taxon>
        <taxon>Eubacteriales</taxon>
        <taxon>Clostridiaceae</taxon>
        <taxon>Clostridium</taxon>
    </lineage>
</organism>
<dbReference type="Proteomes" id="UP000190951">
    <property type="component" value="Chromosome"/>
</dbReference>